<keyword evidence="1" id="KW-0808">Transferase</keyword>
<keyword evidence="2" id="KW-0548">Nucleotidyltransferase</keyword>
<dbReference type="GO" id="GO:0035613">
    <property type="term" value="F:RNA stem-loop binding"/>
    <property type="evidence" value="ECO:0007669"/>
    <property type="project" value="TreeGrafter"/>
</dbReference>
<accession>A0A7K7WVX6</accession>
<evidence type="ECO:0000256" key="4">
    <source>
        <dbReference type="ARBA" id="ARBA00022759"/>
    </source>
</evidence>
<name>A0A7K7WVX6_9AVES</name>
<evidence type="ECO:0000256" key="3">
    <source>
        <dbReference type="ARBA" id="ARBA00022722"/>
    </source>
</evidence>
<dbReference type="SUPFAM" id="SSF56672">
    <property type="entry name" value="DNA/RNA polymerases"/>
    <property type="match status" value="1"/>
</dbReference>
<reference evidence="8 9" key="1">
    <citation type="submission" date="2019-09" db="EMBL/GenBank/DDBJ databases">
        <title>Bird 10,000 Genomes (B10K) Project - Family phase.</title>
        <authorList>
            <person name="Zhang G."/>
        </authorList>
    </citation>
    <scope>NUCLEOTIDE SEQUENCE [LARGE SCALE GENOMIC DNA]</scope>
    <source>
        <strain evidence="8">B10K-MSB-01</strain>
    </source>
</reference>
<evidence type="ECO:0000259" key="7">
    <source>
        <dbReference type="Pfam" id="PF06817"/>
    </source>
</evidence>
<dbReference type="PANTHER" id="PTHR41694:SF3">
    <property type="entry name" value="RNA-DIRECTED DNA POLYMERASE-RELATED"/>
    <property type="match status" value="1"/>
</dbReference>
<dbReference type="Proteomes" id="UP000531559">
    <property type="component" value="Unassembled WGS sequence"/>
</dbReference>
<keyword evidence="6" id="KW-0695">RNA-directed DNA polymerase</keyword>
<organism evidence="8 9">
    <name type="scientific">Nothocercus julius</name>
    <dbReference type="NCBI Taxonomy" id="2585813"/>
    <lineage>
        <taxon>Eukaryota</taxon>
        <taxon>Metazoa</taxon>
        <taxon>Chordata</taxon>
        <taxon>Craniata</taxon>
        <taxon>Vertebrata</taxon>
        <taxon>Euteleostomi</taxon>
        <taxon>Archelosauria</taxon>
        <taxon>Archosauria</taxon>
        <taxon>Dinosauria</taxon>
        <taxon>Saurischia</taxon>
        <taxon>Theropoda</taxon>
        <taxon>Coelurosauria</taxon>
        <taxon>Aves</taxon>
        <taxon>Palaeognathae</taxon>
        <taxon>Tinamiformes</taxon>
        <taxon>Tinamidae</taxon>
        <taxon>Nothocercus</taxon>
    </lineage>
</organism>
<proteinExistence type="predicted"/>
<evidence type="ECO:0000256" key="6">
    <source>
        <dbReference type="ARBA" id="ARBA00022918"/>
    </source>
</evidence>
<dbReference type="GO" id="GO:0016787">
    <property type="term" value="F:hydrolase activity"/>
    <property type="evidence" value="ECO:0007669"/>
    <property type="project" value="UniProtKB-KW"/>
</dbReference>
<evidence type="ECO:0000256" key="1">
    <source>
        <dbReference type="ARBA" id="ARBA00022679"/>
    </source>
</evidence>
<dbReference type="AlphaFoldDB" id="A0A7K7WVX6"/>
<dbReference type="PANTHER" id="PTHR41694">
    <property type="entry name" value="ENDOGENOUS RETROVIRUS GROUP K MEMBER POL PROTEIN"/>
    <property type="match status" value="1"/>
</dbReference>
<dbReference type="InterPro" id="IPR043128">
    <property type="entry name" value="Rev_trsase/Diguanyl_cyclase"/>
</dbReference>
<feature type="non-terminal residue" evidence="8">
    <location>
        <position position="1"/>
    </location>
</feature>
<dbReference type="Gene3D" id="3.30.70.270">
    <property type="match status" value="1"/>
</dbReference>
<keyword evidence="9" id="KW-1185">Reference proteome</keyword>
<dbReference type="InterPro" id="IPR043502">
    <property type="entry name" value="DNA/RNA_pol_sf"/>
</dbReference>
<protein>
    <submittedName>
        <fullName evidence="8">POK8 protein</fullName>
    </submittedName>
</protein>
<comment type="caution">
    <text evidence="8">The sequence shown here is derived from an EMBL/GenBank/DDBJ whole genome shotgun (WGS) entry which is preliminary data.</text>
</comment>
<gene>
    <name evidence="8" type="primary">Ervk8_3</name>
    <name evidence="8" type="ORF">NOTJUL_R14777</name>
</gene>
<feature type="domain" description="Reverse transcriptase thumb" evidence="7">
    <location>
        <begin position="3"/>
        <end position="56"/>
    </location>
</feature>
<dbReference type="EMBL" id="VZSV01000871">
    <property type="protein sequence ID" value="NXA57535.1"/>
    <property type="molecule type" value="Genomic_DNA"/>
</dbReference>
<feature type="non-terminal residue" evidence="8">
    <location>
        <position position="56"/>
    </location>
</feature>
<dbReference type="OrthoDB" id="6773263at2759"/>
<keyword evidence="3" id="KW-0540">Nuclease</keyword>
<dbReference type="InterPro" id="IPR010661">
    <property type="entry name" value="RVT_thumb"/>
</dbReference>
<dbReference type="GO" id="GO:0003964">
    <property type="term" value="F:RNA-directed DNA polymerase activity"/>
    <property type="evidence" value="ECO:0007669"/>
    <property type="project" value="UniProtKB-KW"/>
</dbReference>
<dbReference type="Pfam" id="PF06817">
    <property type="entry name" value="RVT_thumb"/>
    <property type="match status" value="1"/>
</dbReference>
<sequence>IRPQRVKIGTGPIKMLHDLQRLLGVINWIQPVIGLTNEELRPLFFQLQGDLDLNSP</sequence>
<evidence type="ECO:0000256" key="2">
    <source>
        <dbReference type="ARBA" id="ARBA00022695"/>
    </source>
</evidence>
<dbReference type="GO" id="GO:0004519">
    <property type="term" value="F:endonuclease activity"/>
    <property type="evidence" value="ECO:0007669"/>
    <property type="project" value="UniProtKB-KW"/>
</dbReference>
<evidence type="ECO:0000313" key="8">
    <source>
        <dbReference type="EMBL" id="NXA57535.1"/>
    </source>
</evidence>
<keyword evidence="5" id="KW-0378">Hydrolase</keyword>
<evidence type="ECO:0000313" key="9">
    <source>
        <dbReference type="Proteomes" id="UP000531559"/>
    </source>
</evidence>
<evidence type="ECO:0000256" key="5">
    <source>
        <dbReference type="ARBA" id="ARBA00022801"/>
    </source>
</evidence>
<keyword evidence="4" id="KW-0255">Endonuclease</keyword>